<dbReference type="InterPro" id="IPR000233">
    <property type="entry name" value="Cadherin_Y-type_LIR"/>
</dbReference>
<dbReference type="GO" id="GO:0016342">
    <property type="term" value="C:catenin complex"/>
    <property type="evidence" value="ECO:0007669"/>
    <property type="project" value="TreeGrafter"/>
</dbReference>
<comment type="subcellular location">
    <subcellularLocation>
        <location evidence="1 13">Cell membrane</location>
        <topology evidence="1 13">Single-pass type I membrane protein</topology>
    </subcellularLocation>
</comment>
<dbReference type="InParanoid" id="A0A7J8HFU3"/>
<evidence type="ECO:0000256" key="3">
    <source>
        <dbReference type="ARBA" id="ARBA00022692"/>
    </source>
</evidence>
<dbReference type="Pfam" id="PF01049">
    <property type="entry name" value="CADH_Y-type_LIR"/>
    <property type="match status" value="1"/>
</dbReference>
<dbReference type="PRINTS" id="PR00205">
    <property type="entry name" value="CADHERIN"/>
</dbReference>
<feature type="signal peptide" evidence="16">
    <location>
        <begin position="1"/>
        <end position="22"/>
    </location>
</feature>
<dbReference type="GO" id="GO:0016339">
    <property type="term" value="P:calcium-dependent cell-cell adhesion via plasma membrane cell adhesion molecules"/>
    <property type="evidence" value="ECO:0007669"/>
    <property type="project" value="TreeGrafter"/>
</dbReference>
<feature type="chain" id="PRO_5029450042" evidence="16">
    <location>
        <begin position="23"/>
        <end position="757"/>
    </location>
</feature>
<organism evidence="18 19">
    <name type="scientific">Molossus molossus</name>
    <name type="common">Pallas' mastiff bat</name>
    <name type="synonym">Vespertilio molossus</name>
    <dbReference type="NCBI Taxonomy" id="27622"/>
    <lineage>
        <taxon>Eukaryota</taxon>
        <taxon>Metazoa</taxon>
        <taxon>Chordata</taxon>
        <taxon>Craniata</taxon>
        <taxon>Vertebrata</taxon>
        <taxon>Euteleostomi</taxon>
        <taxon>Mammalia</taxon>
        <taxon>Eutheria</taxon>
        <taxon>Laurasiatheria</taxon>
        <taxon>Chiroptera</taxon>
        <taxon>Yangochiroptera</taxon>
        <taxon>Molossidae</taxon>
        <taxon>Molossus</taxon>
    </lineage>
</organism>
<evidence type="ECO:0000256" key="13">
    <source>
        <dbReference type="RuleBase" id="RU003318"/>
    </source>
</evidence>
<evidence type="ECO:0000256" key="1">
    <source>
        <dbReference type="ARBA" id="ARBA00004251"/>
    </source>
</evidence>
<keyword evidence="11" id="KW-0325">Glycoprotein</keyword>
<dbReference type="SMART" id="SM00112">
    <property type="entry name" value="CA"/>
    <property type="match status" value="5"/>
</dbReference>
<sequence>MNCCLFLPFMLGISLLWPCLTATENSRTEEVKHPVGSRRVKRFWVWNQIFVEEEMRTPKHRIGQLKSDKNDGRPSLRYKISGEGAGTIFSVDGKSGLLYVLQKLDREDQASYTLKAHMIDISTGETVEPESEFIIRVTDINDNEPKFLDGPYEAVVPEMSPEGTFVTQVTASDVDDPSHYNNGRLVYSLLQGQPYFSIEPTTGVIRTSAKMDRELQDEYWVVVQAKDKIGLSGALSGTASVLIKLTDVNDHKPIFTKSLYRMYVSELARTGTPIGTIMAEDKDIGDNAEMHYSIEDASETFDIITDDETQEGIVILKKKVDFENQIYYHIKAKVKNRHVDEQLMKYHGEASTTSIKVHVEDEDEPPVFLRPQYTFDVIEGDPQGLYVGLVAAVDPDQRKSPVRYSVTRSKMFQIDDNGTIVTTSPLDREVSPWYNLSITAREIYNVEQISEVPVYVHVLNINDHAPEFSEYYDTYICEDAGSDQVIQTISAVDRDDSIEDHYFYYSLSMEDKNNSSFTIRNKTGNTAEILTNRSGFSLQEEPVFYISILIADNGIPPLTSTNTLTIRVCDCEDSNSTQACRSKYSMPCVECRAWIISGSLICIVIIFGFVFVIIALKHRRHQNRFPEQGTDYRDNIFRFDEEGAGEEDMEALAIGELRSRPVLREHRAPRTSSADIRKLCRLSLQAGPDDATLKEFILEKLEEADTDPYVPPFDSLQTYAFEGTGSLAGSLSSLESADSDQNEIDHCFNAWDLALKD</sequence>
<accession>A0A7J8HFU3</accession>
<comment type="function">
    <text evidence="14">Cadherins are calcium-dependent cell adhesion proteins.</text>
</comment>
<evidence type="ECO:0000256" key="11">
    <source>
        <dbReference type="ARBA" id="ARBA00023180"/>
    </source>
</evidence>
<dbReference type="GO" id="GO:0007156">
    <property type="term" value="P:homophilic cell adhesion via plasma membrane adhesion molecules"/>
    <property type="evidence" value="ECO:0007669"/>
    <property type="project" value="InterPro"/>
</dbReference>
<keyword evidence="19" id="KW-1185">Reference proteome</keyword>
<evidence type="ECO:0000256" key="10">
    <source>
        <dbReference type="ARBA" id="ARBA00023136"/>
    </source>
</evidence>
<dbReference type="InterPro" id="IPR015919">
    <property type="entry name" value="Cadherin-like_sf"/>
</dbReference>
<protein>
    <submittedName>
        <fullName evidence="18">Cadherin 19</fullName>
    </submittedName>
</protein>
<keyword evidence="10 15" id="KW-0472">Membrane</keyword>
<reference evidence="18 19" key="1">
    <citation type="journal article" date="2020" name="Nature">
        <title>Six reference-quality genomes reveal evolution of bat adaptations.</title>
        <authorList>
            <person name="Jebb D."/>
            <person name="Huang Z."/>
            <person name="Pippel M."/>
            <person name="Hughes G.M."/>
            <person name="Lavrichenko K."/>
            <person name="Devanna P."/>
            <person name="Winkler S."/>
            <person name="Jermiin L.S."/>
            <person name="Skirmuntt E.C."/>
            <person name="Katzourakis A."/>
            <person name="Burkitt-Gray L."/>
            <person name="Ray D.A."/>
            <person name="Sullivan K.A.M."/>
            <person name="Roscito J.G."/>
            <person name="Kirilenko B.M."/>
            <person name="Davalos L.M."/>
            <person name="Corthals A.P."/>
            <person name="Power M.L."/>
            <person name="Jones G."/>
            <person name="Ransome R.D."/>
            <person name="Dechmann D.K.N."/>
            <person name="Locatelli A.G."/>
            <person name="Puechmaille S.J."/>
            <person name="Fedrigo O."/>
            <person name="Jarvis E.D."/>
            <person name="Hiller M."/>
            <person name="Vernes S.C."/>
            <person name="Myers E.W."/>
            <person name="Teeling E.C."/>
        </authorList>
    </citation>
    <scope>NUCLEOTIDE SEQUENCE [LARGE SCALE GENOMIC DNA]</scope>
    <source>
        <strain evidence="18">MMolMol1</strain>
        <tissue evidence="18">Muscle</tissue>
    </source>
</reference>
<keyword evidence="5 16" id="KW-0732">Signal</keyword>
<dbReference type="FunFam" id="2.60.40.60:FF:000014">
    <property type="entry name" value="Cadherin 8"/>
    <property type="match status" value="1"/>
</dbReference>
<proteinExistence type="predicted"/>
<dbReference type="FunFam" id="2.60.40.60:FF:000017">
    <property type="entry name" value="Cadherin 24"/>
    <property type="match status" value="1"/>
</dbReference>
<dbReference type="PROSITE" id="PS00232">
    <property type="entry name" value="CADHERIN_1"/>
    <property type="match status" value="1"/>
</dbReference>
<feature type="domain" description="Cadherin" evidence="17">
    <location>
        <begin position="148"/>
        <end position="255"/>
    </location>
</feature>
<feature type="domain" description="Cadherin" evidence="17">
    <location>
        <begin position="468"/>
        <end position="589"/>
    </location>
</feature>
<evidence type="ECO:0000256" key="15">
    <source>
        <dbReference type="SAM" id="Phobius"/>
    </source>
</evidence>
<feature type="domain" description="Cadherin" evidence="17">
    <location>
        <begin position="68"/>
        <end position="147"/>
    </location>
</feature>
<dbReference type="GO" id="GO:0005509">
    <property type="term" value="F:calcium ion binding"/>
    <property type="evidence" value="ECO:0007669"/>
    <property type="project" value="UniProtKB-UniRule"/>
</dbReference>
<dbReference type="GO" id="GO:0008013">
    <property type="term" value="F:beta-catenin binding"/>
    <property type="evidence" value="ECO:0007669"/>
    <property type="project" value="TreeGrafter"/>
</dbReference>
<dbReference type="GO" id="GO:0034332">
    <property type="term" value="P:adherens junction organization"/>
    <property type="evidence" value="ECO:0007669"/>
    <property type="project" value="TreeGrafter"/>
</dbReference>
<keyword evidence="4" id="KW-0479">Metal-binding</keyword>
<evidence type="ECO:0000256" key="5">
    <source>
        <dbReference type="ARBA" id="ARBA00022729"/>
    </source>
</evidence>
<feature type="domain" description="Cadherin" evidence="17">
    <location>
        <begin position="256"/>
        <end position="368"/>
    </location>
</feature>
<evidence type="ECO:0000256" key="9">
    <source>
        <dbReference type="ARBA" id="ARBA00022989"/>
    </source>
</evidence>
<dbReference type="OrthoDB" id="6252479at2759"/>
<dbReference type="EMBL" id="JACASF010000006">
    <property type="protein sequence ID" value="KAF6470891.1"/>
    <property type="molecule type" value="Genomic_DNA"/>
</dbReference>
<dbReference type="GO" id="GO:0016477">
    <property type="term" value="P:cell migration"/>
    <property type="evidence" value="ECO:0007669"/>
    <property type="project" value="TreeGrafter"/>
</dbReference>
<keyword evidence="7 12" id="KW-0106">Calcium</keyword>
<dbReference type="GO" id="GO:0044331">
    <property type="term" value="P:cell-cell adhesion mediated by cadherin"/>
    <property type="evidence" value="ECO:0007669"/>
    <property type="project" value="TreeGrafter"/>
</dbReference>
<keyword evidence="3 13" id="KW-0812">Transmembrane</keyword>
<dbReference type="PROSITE" id="PS50268">
    <property type="entry name" value="CADHERIN_2"/>
    <property type="match status" value="5"/>
</dbReference>
<evidence type="ECO:0000313" key="19">
    <source>
        <dbReference type="Proteomes" id="UP000550707"/>
    </source>
</evidence>
<keyword evidence="6" id="KW-0677">Repeat</keyword>
<dbReference type="FunFam" id="2.60.40.60:FF:000012">
    <property type="entry name" value="Cadherin 24"/>
    <property type="match status" value="1"/>
</dbReference>
<dbReference type="Pfam" id="PF00028">
    <property type="entry name" value="Cadherin"/>
    <property type="match status" value="5"/>
</dbReference>
<dbReference type="Proteomes" id="UP000550707">
    <property type="component" value="Unassembled WGS sequence"/>
</dbReference>
<dbReference type="PANTHER" id="PTHR24027:SF323">
    <property type="entry name" value="CADHERIN-19"/>
    <property type="match status" value="1"/>
</dbReference>
<evidence type="ECO:0000256" key="4">
    <source>
        <dbReference type="ARBA" id="ARBA00022723"/>
    </source>
</evidence>
<evidence type="ECO:0000256" key="12">
    <source>
        <dbReference type="PROSITE-ProRule" id="PRU00043"/>
    </source>
</evidence>
<evidence type="ECO:0000256" key="7">
    <source>
        <dbReference type="ARBA" id="ARBA00022837"/>
    </source>
</evidence>
<feature type="transmembrane region" description="Helical" evidence="15">
    <location>
        <begin position="593"/>
        <end position="616"/>
    </location>
</feature>
<evidence type="ECO:0000256" key="2">
    <source>
        <dbReference type="ARBA" id="ARBA00022475"/>
    </source>
</evidence>
<dbReference type="InterPro" id="IPR002126">
    <property type="entry name" value="Cadherin-like_dom"/>
</dbReference>
<dbReference type="InterPro" id="IPR039808">
    <property type="entry name" value="Cadherin"/>
</dbReference>
<dbReference type="InterPro" id="IPR027397">
    <property type="entry name" value="Catenin-bd_sf"/>
</dbReference>
<evidence type="ECO:0000259" key="17">
    <source>
        <dbReference type="PROSITE" id="PS50268"/>
    </source>
</evidence>
<dbReference type="GO" id="GO:0005912">
    <property type="term" value="C:adherens junction"/>
    <property type="evidence" value="ECO:0007669"/>
    <property type="project" value="TreeGrafter"/>
</dbReference>
<evidence type="ECO:0000256" key="16">
    <source>
        <dbReference type="SAM" id="SignalP"/>
    </source>
</evidence>
<gene>
    <name evidence="18" type="ORF">HJG59_002547</name>
</gene>
<dbReference type="FunFam" id="2.60.40.60:FF:000009">
    <property type="entry name" value="Cadherin 24"/>
    <property type="match status" value="1"/>
</dbReference>
<dbReference type="GO" id="GO:0000902">
    <property type="term" value="P:cell morphogenesis"/>
    <property type="evidence" value="ECO:0007669"/>
    <property type="project" value="TreeGrafter"/>
</dbReference>
<keyword evidence="8 13" id="KW-0130">Cell adhesion</keyword>
<dbReference type="SUPFAM" id="SSF49313">
    <property type="entry name" value="Cadherin-like"/>
    <property type="match status" value="5"/>
</dbReference>
<feature type="domain" description="Cadherin" evidence="17">
    <location>
        <begin position="369"/>
        <end position="468"/>
    </location>
</feature>
<dbReference type="Gene3D" id="2.60.40.60">
    <property type="entry name" value="Cadherins"/>
    <property type="match status" value="5"/>
</dbReference>
<comment type="caution">
    <text evidence="18">The sequence shown here is derived from an EMBL/GenBank/DDBJ whole genome shotgun (WGS) entry which is preliminary data.</text>
</comment>
<dbReference type="AlphaFoldDB" id="A0A7J8HFU3"/>
<dbReference type="GO" id="GO:0045296">
    <property type="term" value="F:cadherin binding"/>
    <property type="evidence" value="ECO:0007669"/>
    <property type="project" value="TreeGrafter"/>
</dbReference>
<evidence type="ECO:0000256" key="14">
    <source>
        <dbReference type="RuleBase" id="RU004357"/>
    </source>
</evidence>
<evidence type="ECO:0000313" key="18">
    <source>
        <dbReference type="EMBL" id="KAF6470891.1"/>
    </source>
</evidence>
<keyword evidence="9 15" id="KW-1133">Transmembrane helix</keyword>
<dbReference type="FunFam" id="2.60.40.60:FF:000008">
    <property type="entry name" value="Cadherin 24"/>
    <property type="match status" value="1"/>
</dbReference>
<dbReference type="Gene3D" id="4.10.900.10">
    <property type="entry name" value="TCF3-CBD (Catenin binding domain)"/>
    <property type="match status" value="1"/>
</dbReference>
<dbReference type="CDD" id="cd11304">
    <property type="entry name" value="Cadherin_repeat"/>
    <property type="match status" value="5"/>
</dbReference>
<dbReference type="GO" id="GO:0007043">
    <property type="term" value="P:cell-cell junction assembly"/>
    <property type="evidence" value="ECO:0007669"/>
    <property type="project" value="TreeGrafter"/>
</dbReference>
<evidence type="ECO:0000256" key="8">
    <source>
        <dbReference type="ARBA" id="ARBA00022889"/>
    </source>
</evidence>
<dbReference type="InterPro" id="IPR020894">
    <property type="entry name" value="Cadherin_CS"/>
</dbReference>
<keyword evidence="2" id="KW-1003">Cell membrane</keyword>
<name>A0A7J8HFU3_MOLMO</name>
<evidence type="ECO:0000256" key="6">
    <source>
        <dbReference type="ARBA" id="ARBA00022737"/>
    </source>
</evidence>
<dbReference type="PANTHER" id="PTHR24027">
    <property type="entry name" value="CADHERIN-23"/>
    <property type="match status" value="1"/>
</dbReference>